<evidence type="ECO:0000313" key="2">
    <source>
        <dbReference type="Proteomes" id="UP000630149"/>
    </source>
</evidence>
<evidence type="ECO:0000313" key="1">
    <source>
        <dbReference type="EMBL" id="GGI85314.1"/>
    </source>
</evidence>
<reference evidence="1" key="1">
    <citation type="journal article" date="2014" name="Int. J. Syst. Evol. Microbiol.">
        <title>Complete genome sequence of Corynebacterium casei LMG S-19264T (=DSM 44701T), isolated from a smear-ripened cheese.</title>
        <authorList>
            <consortium name="US DOE Joint Genome Institute (JGI-PGF)"/>
            <person name="Walter F."/>
            <person name="Albersmeier A."/>
            <person name="Kalinowski J."/>
            <person name="Ruckert C."/>
        </authorList>
    </citation>
    <scope>NUCLEOTIDE SEQUENCE</scope>
    <source>
        <strain evidence="1">JCM 13919</strain>
    </source>
</reference>
<name>A0A917JWK9_9GAMM</name>
<comment type="caution">
    <text evidence="1">The sequence shown here is derived from an EMBL/GenBank/DDBJ whole genome shotgun (WGS) entry which is preliminary data.</text>
</comment>
<sequence>MSSKGSTIKAPKPKLAPIPAVNVKAPAATAVVAAAELHMEKARKLMAAAIAALVIASKHFK</sequence>
<keyword evidence="2" id="KW-1185">Reference proteome</keyword>
<accession>A0A917JWK9</accession>
<gene>
    <name evidence="1" type="ORF">GCM10007966_12430</name>
</gene>
<dbReference type="EMBL" id="BMOB01000005">
    <property type="protein sequence ID" value="GGI85314.1"/>
    <property type="molecule type" value="Genomic_DNA"/>
</dbReference>
<proteinExistence type="predicted"/>
<organism evidence="1 2">
    <name type="scientific">Legionella impletisoli</name>
    <dbReference type="NCBI Taxonomy" id="343510"/>
    <lineage>
        <taxon>Bacteria</taxon>
        <taxon>Pseudomonadati</taxon>
        <taxon>Pseudomonadota</taxon>
        <taxon>Gammaproteobacteria</taxon>
        <taxon>Legionellales</taxon>
        <taxon>Legionellaceae</taxon>
        <taxon>Legionella</taxon>
    </lineage>
</organism>
<protein>
    <submittedName>
        <fullName evidence="1">Uncharacterized protein</fullName>
    </submittedName>
</protein>
<reference evidence="1" key="2">
    <citation type="submission" date="2020-09" db="EMBL/GenBank/DDBJ databases">
        <authorList>
            <person name="Sun Q."/>
            <person name="Ohkuma M."/>
        </authorList>
    </citation>
    <scope>NUCLEOTIDE SEQUENCE</scope>
    <source>
        <strain evidence="1">JCM 13919</strain>
    </source>
</reference>
<dbReference type="AlphaFoldDB" id="A0A917JWK9"/>
<dbReference type="Proteomes" id="UP000630149">
    <property type="component" value="Unassembled WGS sequence"/>
</dbReference>